<dbReference type="STRING" id="314230.DSM3645_08096"/>
<dbReference type="PANTHER" id="PTHR42850">
    <property type="entry name" value="METALLOPHOSPHOESTERASE"/>
    <property type="match status" value="1"/>
</dbReference>
<dbReference type="PANTHER" id="PTHR42850:SF4">
    <property type="entry name" value="ZINC-DEPENDENT ENDOPOLYPHOSPHATASE"/>
    <property type="match status" value="1"/>
</dbReference>
<feature type="domain" description="Calcineurin-like phosphoesterase" evidence="1">
    <location>
        <begin position="31"/>
        <end position="199"/>
    </location>
</feature>
<dbReference type="HOGENOM" id="CLU_023125_4_3_0"/>
<dbReference type="GO" id="GO:0008803">
    <property type="term" value="F:bis(5'-nucleosyl)-tetraphosphatase (symmetrical) activity"/>
    <property type="evidence" value="ECO:0007669"/>
    <property type="project" value="TreeGrafter"/>
</dbReference>
<accession>A4A0X4</accession>
<dbReference type="Proteomes" id="UP000004358">
    <property type="component" value="Unassembled WGS sequence"/>
</dbReference>
<dbReference type="AlphaFoldDB" id="A4A0X4"/>
<reference evidence="2 3" key="1">
    <citation type="submission" date="2006-02" db="EMBL/GenBank/DDBJ databases">
        <authorList>
            <person name="Amann R."/>
            <person name="Ferriera S."/>
            <person name="Johnson J."/>
            <person name="Kravitz S."/>
            <person name="Halpern A."/>
            <person name="Remington K."/>
            <person name="Beeson K."/>
            <person name="Tran B."/>
            <person name="Rogers Y.-H."/>
            <person name="Friedman R."/>
            <person name="Venter J.C."/>
        </authorList>
    </citation>
    <scope>NUCLEOTIDE SEQUENCE [LARGE SCALE GENOMIC DNA]</scope>
    <source>
        <strain evidence="2 3">DSM 3645</strain>
    </source>
</reference>
<dbReference type="InterPro" id="IPR004843">
    <property type="entry name" value="Calcineurin-like_PHP"/>
</dbReference>
<organism evidence="2 3">
    <name type="scientific">Blastopirellula marina DSM 3645</name>
    <dbReference type="NCBI Taxonomy" id="314230"/>
    <lineage>
        <taxon>Bacteria</taxon>
        <taxon>Pseudomonadati</taxon>
        <taxon>Planctomycetota</taxon>
        <taxon>Planctomycetia</taxon>
        <taxon>Pirellulales</taxon>
        <taxon>Pirellulaceae</taxon>
        <taxon>Blastopirellula</taxon>
    </lineage>
</organism>
<gene>
    <name evidence="2" type="ORF">DSM3645_08096</name>
</gene>
<dbReference type="GO" id="GO:0005737">
    <property type="term" value="C:cytoplasm"/>
    <property type="evidence" value="ECO:0007669"/>
    <property type="project" value="TreeGrafter"/>
</dbReference>
<sequence length="262" mass="29541">MQSAGGDWPINEIRRFSDPCRFKAKITMPSRTIAIGDIHGCVHALDAVLGMIAPTPKDTIVVLGDFIDQGWEVKQTIERLIQLESETNLIHLLGNHEELLLAGLTCEKTRDYWENCGGTRTINSYRFGGSIDDIPADHIEFIRRSRFYYETETCLFAHANAEPDLPMDQQPPYALRWKVLEPDAYQCHVSGKTLFVGHTEQRSGEILNLGCIQDIDTACWRNGWLTAIDVDALHVWQASRFGQLRQAEELAISHAIPAHATE</sequence>
<evidence type="ECO:0000313" key="2">
    <source>
        <dbReference type="EMBL" id="EAQ77545.1"/>
    </source>
</evidence>
<dbReference type="GO" id="GO:0016791">
    <property type="term" value="F:phosphatase activity"/>
    <property type="evidence" value="ECO:0007669"/>
    <property type="project" value="TreeGrafter"/>
</dbReference>
<dbReference type="InterPro" id="IPR050126">
    <property type="entry name" value="Ap4A_hydrolase"/>
</dbReference>
<dbReference type="SUPFAM" id="SSF56300">
    <property type="entry name" value="Metallo-dependent phosphatases"/>
    <property type="match status" value="1"/>
</dbReference>
<evidence type="ECO:0000313" key="3">
    <source>
        <dbReference type="Proteomes" id="UP000004358"/>
    </source>
</evidence>
<comment type="caution">
    <text evidence="2">The sequence shown here is derived from an EMBL/GenBank/DDBJ whole genome shotgun (WGS) entry which is preliminary data.</text>
</comment>
<dbReference type="Pfam" id="PF00149">
    <property type="entry name" value="Metallophos"/>
    <property type="match status" value="1"/>
</dbReference>
<name>A4A0X4_9BACT</name>
<dbReference type="InterPro" id="IPR029052">
    <property type="entry name" value="Metallo-depent_PP-like"/>
</dbReference>
<dbReference type="OrthoDB" id="384253at2"/>
<evidence type="ECO:0000259" key="1">
    <source>
        <dbReference type="Pfam" id="PF00149"/>
    </source>
</evidence>
<dbReference type="GO" id="GO:0110154">
    <property type="term" value="P:RNA decapping"/>
    <property type="evidence" value="ECO:0007669"/>
    <property type="project" value="TreeGrafter"/>
</dbReference>
<dbReference type="EMBL" id="AANZ01000031">
    <property type="protein sequence ID" value="EAQ77545.1"/>
    <property type="molecule type" value="Genomic_DNA"/>
</dbReference>
<dbReference type="Gene3D" id="3.60.21.10">
    <property type="match status" value="1"/>
</dbReference>
<protein>
    <submittedName>
        <fullName evidence="2">Serine/threonine protein phosphatase</fullName>
    </submittedName>
</protein>
<proteinExistence type="predicted"/>
<dbReference type="eggNOG" id="COG0639">
    <property type="taxonomic scope" value="Bacteria"/>
</dbReference>